<evidence type="ECO:0000313" key="2">
    <source>
        <dbReference type="EMBL" id="KAF2017087.1"/>
    </source>
</evidence>
<dbReference type="Proteomes" id="UP000799778">
    <property type="component" value="Unassembled WGS sequence"/>
</dbReference>
<name>A0A6A5XW73_9PLEO</name>
<dbReference type="EMBL" id="ML978068">
    <property type="protein sequence ID" value="KAF2017087.1"/>
    <property type="molecule type" value="Genomic_DNA"/>
</dbReference>
<evidence type="ECO:0000313" key="3">
    <source>
        <dbReference type="Proteomes" id="UP000799778"/>
    </source>
</evidence>
<dbReference type="AlphaFoldDB" id="A0A6A5XW73"/>
<dbReference type="Gene3D" id="2.60.20.10">
    <property type="entry name" value="Crystallins"/>
    <property type="match status" value="1"/>
</dbReference>
<dbReference type="OrthoDB" id="2910287at2759"/>
<organism evidence="2 3">
    <name type="scientific">Aaosphaeria arxii CBS 175.79</name>
    <dbReference type="NCBI Taxonomy" id="1450172"/>
    <lineage>
        <taxon>Eukaryota</taxon>
        <taxon>Fungi</taxon>
        <taxon>Dikarya</taxon>
        <taxon>Ascomycota</taxon>
        <taxon>Pezizomycotina</taxon>
        <taxon>Dothideomycetes</taxon>
        <taxon>Pleosporomycetidae</taxon>
        <taxon>Pleosporales</taxon>
        <taxon>Pleosporales incertae sedis</taxon>
        <taxon>Aaosphaeria</taxon>
    </lineage>
</organism>
<protein>
    <submittedName>
        <fullName evidence="2">Uncharacterized protein</fullName>
    </submittedName>
</protein>
<keyword evidence="3" id="KW-1185">Reference proteome</keyword>
<gene>
    <name evidence="2" type="ORF">BU24DRAFT_407160</name>
</gene>
<evidence type="ECO:0000256" key="1">
    <source>
        <dbReference type="SAM" id="SignalP"/>
    </source>
</evidence>
<proteinExistence type="predicted"/>
<dbReference type="GeneID" id="54283196"/>
<reference evidence="2" key="1">
    <citation type="journal article" date="2020" name="Stud. Mycol.">
        <title>101 Dothideomycetes genomes: a test case for predicting lifestyles and emergence of pathogens.</title>
        <authorList>
            <person name="Haridas S."/>
            <person name="Albert R."/>
            <person name="Binder M."/>
            <person name="Bloem J."/>
            <person name="Labutti K."/>
            <person name="Salamov A."/>
            <person name="Andreopoulos B."/>
            <person name="Baker S."/>
            <person name="Barry K."/>
            <person name="Bills G."/>
            <person name="Bluhm B."/>
            <person name="Cannon C."/>
            <person name="Castanera R."/>
            <person name="Culley D."/>
            <person name="Daum C."/>
            <person name="Ezra D."/>
            <person name="Gonzalez J."/>
            <person name="Henrissat B."/>
            <person name="Kuo A."/>
            <person name="Liang C."/>
            <person name="Lipzen A."/>
            <person name="Lutzoni F."/>
            <person name="Magnuson J."/>
            <person name="Mondo S."/>
            <person name="Nolan M."/>
            <person name="Ohm R."/>
            <person name="Pangilinan J."/>
            <person name="Park H.-J."/>
            <person name="Ramirez L."/>
            <person name="Alfaro M."/>
            <person name="Sun H."/>
            <person name="Tritt A."/>
            <person name="Yoshinaga Y."/>
            <person name="Zwiers L.-H."/>
            <person name="Turgeon B."/>
            <person name="Goodwin S."/>
            <person name="Spatafora J."/>
            <person name="Crous P."/>
            <person name="Grigoriev I."/>
        </authorList>
    </citation>
    <scope>NUCLEOTIDE SEQUENCE</scope>
    <source>
        <strain evidence="2">CBS 175.79</strain>
    </source>
</reference>
<feature type="chain" id="PRO_5025373027" evidence="1">
    <location>
        <begin position="21"/>
        <end position="109"/>
    </location>
</feature>
<dbReference type="RefSeq" id="XP_033385426.1">
    <property type="nucleotide sequence ID" value="XM_033525799.1"/>
</dbReference>
<accession>A0A6A5XW73</accession>
<keyword evidence="1" id="KW-0732">Signal</keyword>
<feature type="signal peptide" evidence="1">
    <location>
        <begin position="1"/>
        <end position="20"/>
    </location>
</feature>
<sequence length="109" mass="12189">MQIPKLIPLLFPLLLTPASALIGEHYACNDSLYGGPCETFATRLGVCANYPPGFSDKITSIKISKGQFCNFYDKLDCYGTALRVDHPGTANLRGKRFDNRARSWKCWEL</sequence>